<evidence type="ECO:0000256" key="2">
    <source>
        <dbReference type="ARBA" id="ARBA00022723"/>
    </source>
</evidence>
<keyword evidence="3" id="KW-0378">Hydrolase</keyword>
<dbReference type="Proteomes" id="UP000015354">
    <property type="component" value="Unassembled WGS sequence"/>
</dbReference>
<dbReference type="Pfam" id="PF00383">
    <property type="entry name" value="dCMP_cyt_deam_1"/>
    <property type="match status" value="1"/>
</dbReference>
<keyword evidence="4" id="KW-0862">Zinc</keyword>
<dbReference type="GO" id="GO:0005829">
    <property type="term" value="C:cytosol"/>
    <property type="evidence" value="ECO:0007669"/>
    <property type="project" value="TreeGrafter"/>
</dbReference>
<comment type="caution">
    <text evidence="6">The sequence shown here is derived from an EMBL/GenBank/DDBJ whole genome shotgun (WGS) entry which is preliminary data.</text>
</comment>
<accession>S9VPP3</accession>
<dbReference type="GO" id="GO:0072527">
    <property type="term" value="P:pyrimidine-containing compound metabolic process"/>
    <property type="evidence" value="ECO:0007669"/>
    <property type="project" value="UniProtKB-ARBA"/>
</dbReference>
<dbReference type="GO" id="GO:0055086">
    <property type="term" value="P:nucleobase-containing small molecule metabolic process"/>
    <property type="evidence" value="ECO:0007669"/>
    <property type="project" value="UniProtKB-ARBA"/>
</dbReference>
<name>S9VPP3_9TRYP</name>
<evidence type="ECO:0000256" key="1">
    <source>
        <dbReference type="ARBA" id="ARBA00006576"/>
    </source>
</evidence>
<dbReference type="OrthoDB" id="414540at2759"/>
<keyword evidence="2" id="KW-0479">Metal-binding</keyword>
<dbReference type="GO" id="GO:0004126">
    <property type="term" value="F:cytidine deaminase activity"/>
    <property type="evidence" value="ECO:0007669"/>
    <property type="project" value="UniProtKB-ARBA"/>
</dbReference>
<dbReference type="EMBL" id="ATMH01004762">
    <property type="protein sequence ID" value="EPY29026.1"/>
    <property type="molecule type" value="Genomic_DNA"/>
</dbReference>
<dbReference type="GO" id="GO:0042802">
    <property type="term" value="F:identical protein binding"/>
    <property type="evidence" value="ECO:0007669"/>
    <property type="project" value="UniProtKB-ARBA"/>
</dbReference>
<keyword evidence="7" id="KW-1185">Reference proteome</keyword>
<evidence type="ECO:0000259" key="5">
    <source>
        <dbReference type="PROSITE" id="PS51747"/>
    </source>
</evidence>
<reference evidence="6 7" key="1">
    <citation type="journal article" date="2013" name="PLoS ONE">
        <title>Predicting the Proteins of Angomonas deanei, Strigomonas culicis and Their Respective Endosymbionts Reveals New Aspects of the Trypanosomatidae Family.</title>
        <authorList>
            <person name="Motta M.C."/>
            <person name="Martins A.C."/>
            <person name="de Souza S.S."/>
            <person name="Catta-Preta C.M."/>
            <person name="Silva R."/>
            <person name="Klein C.C."/>
            <person name="de Almeida L.G."/>
            <person name="de Lima Cunha O."/>
            <person name="Ciapina L.P."/>
            <person name="Brocchi M."/>
            <person name="Colabardini A.C."/>
            <person name="de Araujo Lima B."/>
            <person name="Machado C.R."/>
            <person name="de Almeida Soares C.M."/>
            <person name="Probst C.M."/>
            <person name="de Menezes C.B."/>
            <person name="Thompson C.E."/>
            <person name="Bartholomeu D.C."/>
            <person name="Gradia D.F."/>
            <person name="Pavoni D.P."/>
            <person name="Grisard E.C."/>
            <person name="Fantinatti-Garboggini F."/>
            <person name="Marchini F.K."/>
            <person name="Rodrigues-Luiz G.F."/>
            <person name="Wagner G."/>
            <person name="Goldman G.H."/>
            <person name="Fietto J.L."/>
            <person name="Elias M.C."/>
            <person name="Goldman M.H."/>
            <person name="Sagot M.F."/>
            <person name="Pereira M."/>
            <person name="Stoco P.H."/>
            <person name="de Mendonca-Neto R.P."/>
            <person name="Teixeira S.M."/>
            <person name="Maciel T.E."/>
            <person name="de Oliveira Mendes T.A."/>
            <person name="Urmenyi T.P."/>
            <person name="de Souza W."/>
            <person name="Schenkman S."/>
            <person name="de Vasconcelos A.T."/>
        </authorList>
    </citation>
    <scope>NUCLEOTIDE SEQUENCE [LARGE SCALE GENOMIC DNA]</scope>
</reference>
<proteinExistence type="inferred from homology"/>
<organism evidence="6 7">
    <name type="scientific">Strigomonas culicis</name>
    <dbReference type="NCBI Taxonomy" id="28005"/>
    <lineage>
        <taxon>Eukaryota</taxon>
        <taxon>Discoba</taxon>
        <taxon>Euglenozoa</taxon>
        <taxon>Kinetoplastea</taxon>
        <taxon>Metakinetoplastina</taxon>
        <taxon>Trypanosomatida</taxon>
        <taxon>Trypanosomatidae</taxon>
        <taxon>Strigomonadinae</taxon>
        <taxon>Strigomonas</taxon>
    </lineage>
</organism>
<dbReference type="InterPro" id="IPR016192">
    <property type="entry name" value="APOBEC/CMP_deaminase_Zn-bd"/>
</dbReference>
<dbReference type="PROSITE" id="PS51747">
    <property type="entry name" value="CYT_DCMP_DEAMINASES_2"/>
    <property type="match status" value="1"/>
</dbReference>
<protein>
    <submittedName>
        <fullName evidence="6">Cytidine deaminase</fullName>
    </submittedName>
</protein>
<dbReference type="FunFam" id="3.40.140.10:FF:000088">
    <property type="entry name" value="Cytidine deaminase, putative"/>
    <property type="match status" value="1"/>
</dbReference>
<dbReference type="PROSITE" id="PS00903">
    <property type="entry name" value="CYT_DCMP_DEAMINASES_1"/>
    <property type="match status" value="1"/>
</dbReference>
<gene>
    <name evidence="6" type="ORF">STCU_04762</name>
</gene>
<evidence type="ECO:0000256" key="4">
    <source>
        <dbReference type="ARBA" id="ARBA00022833"/>
    </source>
</evidence>
<dbReference type="InterPro" id="IPR002125">
    <property type="entry name" value="CMP_dCMP_dom"/>
</dbReference>
<dbReference type="SUPFAM" id="SSF53927">
    <property type="entry name" value="Cytidine deaminase-like"/>
    <property type="match status" value="1"/>
</dbReference>
<dbReference type="GO" id="GO:0008270">
    <property type="term" value="F:zinc ion binding"/>
    <property type="evidence" value="ECO:0007669"/>
    <property type="project" value="InterPro"/>
</dbReference>
<comment type="similarity">
    <text evidence="1">Belongs to the cytidine and deoxycytidylate deaminase family.</text>
</comment>
<feature type="domain" description="CMP/dCMP-type deaminase" evidence="5">
    <location>
        <begin position="24"/>
        <end position="171"/>
    </location>
</feature>
<dbReference type="CDD" id="cd01283">
    <property type="entry name" value="cytidine_deaminase"/>
    <property type="match status" value="1"/>
</dbReference>
<dbReference type="PANTHER" id="PTHR11644">
    <property type="entry name" value="CYTIDINE DEAMINASE"/>
    <property type="match status" value="1"/>
</dbReference>
<evidence type="ECO:0000313" key="7">
    <source>
        <dbReference type="Proteomes" id="UP000015354"/>
    </source>
</evidence>
<evidence type="ECO:0000256" key="3">
    <source>
        <dbReference type="ARBA" id="ARBA00022801"/>
    </source>
</evidence>
<dbReference type="PANTHER" id="PTHR11644:SF2">
    <property type="entry name" value="CYTIDINE DEAMINASE"/>
    <property type="match status" value="1"/>
</dbReference>
<evidence type="ECO:0000313" key="6">
    <source>
        <dbReference type="EMBL" id="EPY29026.1"/>
    </source>
</evidence>
<dbReference type="InterPro" id="IPR050202">
    <property type="entry name" value="Cyt/Deoxycyt_deaminase"/>
</dbReference>
<sequence>MSRGFAWSTELALRQLQPVVRLPAELQRLAAAAVAAQRHAYCPYSSFGVGAALLHPPSAAAPSQLDITVGCNYENCTLQSCCAERCAIVKANVEGRRTALAVAVYGRAVGGAEADGGRTCPPCGLCRQLLVEVADLSDNFDSFQVVLVAADAQQALVVPLADLLPMKFGPADVGMDLGPLRGAPA</sequence>
<dbReference type="Gene3D" id="3.40.140.10">
    <property type="entry name" value="Cytidine Deaminase, domain 2"/>
    <property type="match status" value="1"/>
</dbReference>
<dbReference type="InterPro" id="IPR016193">
    <property type="entry name" value="Cytidine_deaminase-like"/>
</dbReference>
<dbReference type="NCBIfam" id="NF004064">
    <property type="entry name" value="PRK05578.1"/>
    <property type="match status" value="1"/>
</dbReference>
<dbReference type="AlphaFoldDB" id="S9VPP3"/>